<keyword evidence="12" id="KW-1185">Reference proteome</keyword>
<name>A0AAJ6QTR5_9ACAR</name>
<dbReference type="KEGG" id="goe:100907990"/>
<keyword evidence="5" id="KW-0862">Zinc</keyword>
<evidence type="ECO:0000313" key="13">
    <source>
        <dbReference type="RefSeq" id="XP_003743599.1"/>
    </source>
</evidence>
<evidence type="ECO:0000256" key="4">
    <source>
        <dbReference type="ARBA" id="ARBA00022771"/>
    </source>
</evidence>
<keyword evidence="3" id="KW-0479">Metal-binding</keyword>
<feature type="region of interest" description="Disordered" evidence="9">
    <location>
        <begin position="607"/>
        <end position="627"/>
    </location>
</feature>
<keyword evidence="4 8" id="KW-0863">Zinc-finger</keyword>
<proteinExistence type="predicted"/>
<protein>
    <submittedName>
        <fullName evidence="13">Protein TRC8 homolog</fullName>
    </submittedName>
</protein>
<reference evidence="13" key="1">
    <citation type="submission" date="2025-08" db="UniProtKB">
        <authorList>
            <consortium name="RefSeq"/>
        </authorList>
    </citation>
    <scope>IDENTIFICATION</scope>
</reference>
<feature type="domain" description="RING-type" evidence="11">
    <location>
        <begin position="551"/>
        <end position="589"/>
    </location>
</feature>
<evidence type="ECO:0000256" key="6">
    <source>
        <dbReference type="ARBA" id="ARBA00022989"/>
    </source>
</evidence>
<keyword evidence="6 10" id="KW-1133">Transmembrane helix</keyword>
<dbReference type="GO" id="GO:0061630">
    <property type="term" value="F:ubiquitin protein ligase activity"/>
    <property type="evidence" value="ECO:0007669"/>
    <property type="project" value="TreeGrafter"/>
</dbReference>
<dbReference type="GO" id="GO:0036513">
    <property type="term" value="C:Derlin-1 retrotranslocation complex"/>
    <property type="evidence" value="ECO:0007669"/>
    <property type="project" value="TreeGrafter"/>
</dbReference>
<dbReference type="Pfam" id="PF13705">
    <property type="entry name" value="TRC8_N"/>
    <property type="match status" value="1"/>
</dbReference>
<organism evidence="12 13">
    <name type="scientific">Galendromus occidentalis</name>
    <name type="common">western predatory mite</name>
    <dbReference type="NCBI Taxonomy" id="34638"/>
    <lineage>
        <taxon>Eukaryota</taxon>
        <taxon>Metazoa</taxon>
        <taxon>Ecdysozoa</taxon>
        <taxon>Arthropoda</taxon>
        <taxon>Chelicerata</taxon>
        <taxon>Arachnida</taxon>
        <taxon>Acari</taxon>
        <taxon>Parasitiformes</taxon>
        <taxon>Mesostigmata</taxon>
        <taxon>Gamasina</taxon>
        <taxon>Phytoseioidea</taxon>
        <taxon>Phytoseiidae</taxon>
        <taxon>Typhlodrominae</taxon>
        <taxon>Galendromus</taxon>
    </lineage>
</organism>
<feature type="transmembrane region" description="Helical" evidence="10">
    <location>
        <begin position="60"/>
        <end position="79"/>
    </location>
</feature>
<evidence type="ECO:0000259" key="11">
    <source>
        <dbReference type="PROSITE" id="PS50089"/>
    </source>
</evidence>
<dbReference type="InterPro" id="IPR025754">
    <property type="entry name" value="TRC8_N_dom"/>
</dbReference>
<dbReference type="GeneID" id="100907990"/>
<dbReference type="InterPro" id="IPR013083">
    <property type="entry name" value="Znf_RING/FYVE/PHD"/>
</dbReference>
<evidence type="ECO:0000256" key="3">
    <source>
        <dbReference type="ARBA" id="ARBA00022723"/>
    </source>
</evidence>
<accession>A0AAJ6QTR5</accession>
<dbReference type="AlphaFoldDB" id="A0AAJ6QTR5"/>
<feature type="transmembrane region" description="Helical" evidence="10">
    <location>
        <begin position="85"/>
        <end position="102"/>
    </location>
</feature>
<feature type="transmembrane region" description="Helical" evidence="10">
    <location>
        <begin position="422"/>
        <end position="450"/>
    </location>
</feature>
<feature type="transmembrane region" description="Helical" evidence="10">
    <location>
        <begin position="470"/>
        <end position="493"/>
    </location>
</feature>
<keyword evidence="7 10" id="KW-0472">Membrane</keyword>
<comment type="subcellular location">
    <subcellularLocation>
        <location evidence="1">Membrane</location>
        <topology evidence="1">Multi-pass membrane protein</topology>
    </subcellularLocation>
</comment>
<evidence type="ECO:0000256" key="2">
    <source>
        <dbReference type="ARBA" id="ARBA00022692"/>
    </source>
</evidence>
<feature type="transmembrane region" description="Helical" evidence="10">
    <location>
        <begin position="356"/>
        <end position="375"/>
    </location>
</feature>
<dbReference type="Pfam" id="PF13639">
    <property type="entry name" value="zf-RING_2"/>
    <property type="match status" value="1"/>
</dbReference>
<evidence type="ECO:0000256" key="1">
    <source>
        <dbReference type="ARBA" id="ARBA00004141"/>
    </source>
</evidence>
<dbReference type="GO" id="GO:0043161">
    <property type="term" value="P:proteasome-mediated ubiquitin-dependent protein catabolic process"/>
    <property type="evidence" value="ECO:0007669"/>
    <property type="project" value="TreeGrafter"/>
</dbReference>
<keyword evidence="2 10" id="KW-0812">Transmembrane</keyword>
<evidence type="ECO:0000256" key="5">
    <source>
        <dbReference type="ARBA" id="ARBA00022833"/>
    </source>
</evidence>
<dbReference type="InterPro" id="IPR050731">
    <property type="entry name" value="HRD1_E3_ubiq-ligases"/>
</dbReference>
<evidence type="ECO:0000256" key="10">
    <source>
        <dbReference type="SAM" id="Phobius"/>
    </source>
</evidence>
<dbReference type="Gene3D" id="3.30.40.10">
    <property type="entry name" value="Zinc/RING finger domain, C3HC4 (zinc finger)"/>
    <property type="match status" value="1"/>
</dbReference>
<sequence>MAGWLQQPANGFCQWKPRIWSFVGVAIRVPPLIVMDHLLAKESSAIPENQDMFESLRDSLIVLVLRSPLFLSAFVAFMLGTRQLLEFYLFLSSFGVLFWSYISNRELVETATALADQNTSVLYECSTLNTDILIKVLGNYALQWVCGIMFRFSAHLTSLTWLFYLWLIFIGPTIFTMFSPIVSNNVLMWTPLLSVVAAHLVLIYGALSNLKSLTAYAVDTLNWVKAVYGNDGFVVLLKSQWTRLNVPSVLRLFCVCRMIGHASVMIADAHAADTPVSWVALAEDLLVRGCNTTLSVMGVTSLFGMVVHYITMAVQAFLQKDDVEEQMGTVSSMLFFILAMQSGLPGMNPESRIFRLYQNVCLILTAMLHYTHSMINSLLQLLGASLNSPLEKHVRALLGCVFIVMSSVGLMYFTWSRHDMSSWLVALSCFSAELITKVAVSLVIYVLFMIDARRDGSWEPFDDYLYTARAVNSCLELFFATLLVLNGVWIFFFEESGTIRAFMIVFHGYFNVWSQAKQSWTNSVRRQEASRRLAEFRRATPEELNRLNDVCAICHHEMEIAIVTDCEHFYHVTCLRRWLFMQNHCPICHSEFDCRKKREQTYEQDFAQEDEGGLFTPPQPENVRRRY</sequence>
<evidence type="ECO:0000256" key="9">
    <source>
        <dbReference type="SAM" id="MobiDB-lite"/>
    </source>
</evidence>
<feature type="transmembrane region" description="Helical" evidence="10">
    <location>
        <begin position="188"/>
        <end position="207"/>
    </location>
</feature>
<dbReference type="Proteomes" id="UP000694867">
    <property type="component" value="Unplaced"/>
</dbReference>
<dbReference type="InterPro" id="IPR001841">
    <property type="entry name" value="Znf_RING"/>
</dbReference>
<dbReference type="PANTHER" id="PTHR22763">
    <property type="entry name" value="RING ZINC FINGER PROTEIN"/>
    <property type="match status" value="1"/>
</dbReference>
<dbReference type="RefSeq" id="XP_003743599.1">
    <property type="nucleotide sequence ID" value="XM_003743551.2"/>
</dbReference>
<evidence type="ECO:0000256" key="7">
    <source>
        <dbReference type="ARBA" id="ARBA00023136"/>
    </source>
</evidence>
<gene>
    <name evidence="13" type="primary">LOC100907990</name>
</gene>
<dbReference type="PANTHER" id="PTHR22763:SF163">
    <property type="entry name" value="E3 UBIQUITIN-PROTEIN LIGASE RNF139"/>
    <property type="match status" value="1"/>
</dbReference>
<dbReference type="GO" id="GO:0008270">
    <property type="term" value="F:zinc ion binding"/>
    <property type="evidence" value="ECO:0007669"/>
    <property type="project" value="UniProtKB-KW"/>
</dbReference>
<feature type="transmembrane region" description="Helical" evidence="10">
    <location>
        <begin position="294"/>
        <end position="314"/>
    </location>
</feature>
<dbReference type="PROSITE" id="PS50089">
    <property type="entry name" value="ZF_RING_2"/>
    <property type="match status" value="1"/>
</dbReference>
<feature type="transmembrane region" description="Helical" evidence="10">
    <location>
        <begin position="326"/>
        <end position="344"/>
    </location>
</feature>
<evidence type="ECO:0000313" key="12">
    <source>
        <dbReference type="Proteomes" id="UP000694867"/>
    </source>
</evidence>
<dbReference type="SUPFAM" id="SSF57850">
    <property type="entry name" value="RING/U-box"/>
    <property type="match status" value="1"/>
</dbReference>
<dbReference type="SMART" id="SM00184">
    <property type="entry name" value="RING"/>
    <property type="match status" value="1"/>
</dbReference>
<feature type="transmembrane region" description="Helical" evidence="10">
    <location>
        <begin position="161"/>
        <end position="182"/>
    </location>
</feature>
<dbReference type="GO" id="GO:0036503">
    <property type="term" value="P:ERAD pathway"/>
    <property type="evidence" value="ECO:0007669"/>
    <property type="project" value="TreeGrafter"/>
</dbReference>
<feature type="transmembrane region" description="Helical" evidence="10">
    <location>
        <begin position="395"/>
        <end position="415"/>
    </location>
</feature>
<evidence type="ECO:0000256" key="8">
    <source>
        <dbReference type="PROSITE-ProRule" id="PRU00175"/>
    </source>
</evidence>